<dbReference type="AlphaFoldDB" id="A9KLS0"/>
<organism evidence="2 3">
    <name type="scientific">Lachnoclostridium phytofermentans (strain ATCC 700394 / DSM 18823 / ISDg)</name>
    <name type="common">Clostridium phytofermentans</name>
    <dbReference type="NCBI Taxonomy" id="357809"/>
    <lineage>
        <taxon>Bacteria</taxon>
        <taxon>Bacillati</taxon>
        <taxon>Bacillota</taxon>
        <taxon>Clostridia</taxon>
        <taxon>Lachnospirales</taxon>
        <taxon>Lachnospiraceae</taxon>
    </lineage>
</organism>
<proteinExistence type="predicted"/>
<evidence type="ECO:0000313" key="2">
    <source>
        <dbReference type="EMBL" id="ABX42814.1"/>
    </source>
</evidence>
<keyword evidence="3" id="KW-1185">Reference proteome</keyword>
<evidence type="ECO:0000259" key="1">
    <source>
        <dbReference type="Pfam" id="PF02464"/>
    </source>
</evidence>
<reference evidence="3" key="1">
    <citation type="submission" date="2007-11" db="EMBL/GenBank/DDBJ databases">
        <title>Complete genome sequence of Clostridium phytofermentans ISDg.</title>
        <authorList>
            <person name="Leschine S.B."/>
            <person name="Warnick T.A."/>
            <person name="Blanchard J.L."/>
            <person name="Schnell D.J."/>
            <person name="Petit E.L."/>
            <person name="LaTouf W.G."/>
            <person name="Copeland A."/>
            <person name="Lucas S."/>
            <person name="Lapidus A."/>
            <person name="Barry K."/>
            <person name="Glavina del Rio T."/>
            <person name="Dalin E."/>
            <person name="Tice H."/>
            <person name="Pitluck S."/>
            <person name="Kiss H."/>
            <person name="Brettin T."/>
            <person name="Bruce D."/>
            <person name="Detter J.C."/>
            <person name="Han C."/>
            <person name="Kuske C."/>
            <person name="Schmutz J."/>
            <person name="Larimer F."/>
            <person name="Land M."/>
            <person name="Hauser L."/>
            <person name="Kyrpides N."/>
            <person name="Kim E.A."/>
            <person name="Richardson P."/>
        </authorList>
    </citation>
    <scope>NUCLEOTIDE SEQUENCE [LARGE SCALE GENOMIC DNA]</scope>
    <source>
        <strain evidence="3">ATCC 700394 / DSM 18823 / ISDg</strain>
    </source>
</reference>
<dbReference type="NCBIfam" id="TIGR00199">
    <property type="entry name" value="PncC_domain"/>
    <property type="match status" value="1"/>
</dbReference>
<name>A9KLS0_LACP7</name>
<dbReference type="eggNOG" id="COG1546">
    <property type="taxonomic scope" value="Bacteria"/>
</dbReference>
<dbReference type="KEGG" id="cpy:Cphy_2453"/>
<dbReference type="SUPFAM" id="SSF142433">
    <property type="entry name" value="CinA-like"/>
    <property type="match status" value="1"/>
</dbReference>
<evidence type="ECO:0000313" key="3">
    <source>
        <dbReference type="Proteomes" id="UP000000370"/>
    </source>
</evidence>
<dbReference type="InterPro" id="IPR036653">
    <property type="entry name" value="CinA-like_C"/>
</dbReference>
<accession>A9KLS0</accession>
<dbReference type="Pfam" id="PF02464">
    <property type="entry name" value="CinA"/>
    <property type="match status" value="1"/>
</dbReference>
<dbReference type="EMBL" id="CP000885">
    <property type="protein sequence ID" value="ABX42814.1"/>
    <property type="molecule type" value="Genomic_DNA"/>
</dbReference>
<gene>
    <name evidence="2" type="ordered locus">Cphy_2453</name>
</gene>
<feature type="domain" description="CinA C-terminal" evidence="1">
    <location>
        <begin position="230"/>
        <end position="381"/>
    </location>
</feature>
<protein>
    <submittedName>
        <fullName evidence="2">CinA domain protein</fullName>
    </submittedName>
</protein>
<dbReference type="InterPro" id="IPR008136">
    <property type="entry name" value="CinA_C"/>
</dbReference>
<dbReference type="Gene3D" id="3.90.950.20">
    <property type="entry name" value="CinA-like"/>
    <property type="match status" value="1"/>
</dbReference>
<dbReference type="HOGENOM" id="CLU_711165_0_0_9"/>
<dbReference type="Proteomes" id="UP000000370">
    <property type="component" value="Chromosome"/>
</dbReference>
<sequence length="388" mass="43079">MEYHIIHKVSSTFYDLSISKKLIQLIRQLQIQGFILSEYDTVFDAEECEEKLNKSYPFVIFSGFKEEEISKLESFLKNGRSDARLEQKTFGEKIEVFGNIYYLISNIDSATLELPQDMENINLNPSYGILSSLVVKLCGIRKSNLTIELEKLKHKDPSLIIATDCLEIKEVPKVCEGTLREEQFGEVLDATLYFHKNFNAEKESELWKDSLQKELITCFGTSIYSFSTQESLESLLIKKMSKKGLTLTAAESCTGGLFIANMINVSGASSVIDRSFVTYANEAKEQCLCVSHDTLVANGAVSMETAGEMARGAAKAADASVAVAITGIAGPLGGTPKKPVGTVYLSCYYKEKTHIILLSGIGSRDEIRSQTVQMAKILLLKILLEDEF</sequence>
<dbReference type="RefSeq" id="WP_012200467.1">
    <property type="nucleotide sequence ID" value="NC_010001.1"/>
</dbReference>
<dbReference type="STRING" id="357809.Cphy_2453"/>